<gene>
    <name evidence="2" type="ORF">PGTUg99_003976</name>
</gene>
<organism evidence="2 3">
    <name type="scientific">Puccinia graminis f. sp. tritici</name>
    <dbReference type="NCBI Taxonomy" id="56615"/>
    <lineage>
        <taxon>Eukaryota</taxon>
        <taxon>Fungi</taxon>
        <taxon>Dikarya</taxon>
        <taxon>Basidiomycota</taxon>
        <taxon>Pucciniomycotina</taxon>
        <taxon>Pucciniomycetes</taxon>
        <taxon>Pucciniales</taxon>
        <taxon>Pucciniaceae</taxon>
        <taxon>Puccinia</taxon>
    </lineage>
</organism>
<name>A0A5B0RBH4_PUCGR</name>
<evidence type="ECO:0000313" key="3">
    <source>
        <dbReference type="Proteomes" id="UP000325313"/>
    </source>
</evidence>
<accession>A0A5B0RBH4</accession>
<evidence type="ECO:0000313" key="2">
    <source>
        <dbReference type="EMBL" id="KAA1123086.1"/>
    </source>
</evidence>
<dbReference type="EMBL" id="VDEP01000211">
    <property type="protein sequence ID" value="KAA1123086.1"/>
    <property type="molecule type" value="Genomic_DNA"/>
</dbReference>
<comment type="caution">
    <text evidence="2">The sequence shown here is derived from an EMBL/GenBank/DDBJ whole genome shotgun (WGS) entry which is preliminary data.</text>
</comment>
<feature type="region of interest" description="Disordered" evidence="1">
    <location>
        <begin position="1"/>
        <end position="25"/>
    </location>
</feature>
<proteinExistence type="predicted"/>
<reference evidence="2 3" key="1">
    <citation type="submission" date="2019-05" db="EMBL/GenBank/DDBJ databases">
        <title>Emergence of the Ug99 lineage of the wheat stem rust pathogen through somatic hybridization.</title>
        <authorList>
            <person name="Li F."/>
            <person name="Upadhyaya N.M."/>
            <person name="Sperschneider J."/>
            <person name="Matny O."/>
            <person name="Nguyen-Phuc H."/>
            <person name="Mago R."/>
            <person name="Raley C."/>
            <person name="Miller M.E."/>
            <person name="Silverstein K.A.T."/>
            <person name="Henningsen E."/>
            <person name="Hirsch C.D."/>
            <person name="Visser B."/>
            <person name="Pretorius Z.A."/>
            <person name="Steffenson B.J."/>
            <person name="Schwessinger B."/>
            <person name="Dodds P.N."/>
            <person name="Figueroa M."/>
        </authorList>
    </citation>
    <scope>NUCLEOTIDE SEQUENCE [LARGE SCALE GENOMIC DNA]</scope>
    <source>
        <strain evidence="2 3">Ug99</strain>
    </source>
</reference>
<evidence type="ECO:0000256" key="1">
    <source>
        <dbReference type="SAM" id="MobiDB-lite"/>
    </source>
</evidence>
<dbReference type="Proteomes" id="UP000325313">
    <property type="component" value="Unassembled WGS sequence"/>
</dbReference>
<protein>
    <submittedName>
        <fullName evidence="2">Uncharacterized protein</fullName>
    </submittedName>
</protein>
<sequence>MVIARGVFSQGSNRRSPSPGMTHEATLHHHHQLCTEQYITSEQTFLEGLAANIKQLGFERFMASIPSSHPHYHQLQLLAAEAIQSTV</sequence>
<dbReference type="AlphaFoldDB" id="A0A5B0RBH4"/>